<dbReference type="SMART" id="SM00382">
    <property type="entry name" value="AAA"/>
    <property type="match status" value="1"/>
</dbReference>
<dbReference type="Gene3D" id="3.40.50.300">
    <property type="entry name" value="P-loop containing nucleotide triphosphate hydrolases"/>
    <property type="match status" value="1"/>
</dbReference>
<keyword evidence="6" id="KW-1185">Reference proteome</keyword>
<protein>
    <submittedName>
        <fullName evidence="5">ABC-2 type transport system ATP-binding protein</fullName>
    </submittedName>
</protein>
<keyword evidence="1" id="KW-0813">Transport</keyword>
<dbReference type="AlphaFoldDB" id="A0A1M6R053"/>
<dbReference type="SUPFAM" id="SSF52540">
    <property type="entry name" value="P-loop containing nucleoside triphosphate hydrolases"/>
    <property type="match status" value="1"/>
</dbReference>
<evidence type="ECO:0000256" key="3">
    <source>
        <dbReference type="ARBA" id="ARBA00022840"/>
    </source>
</evidence>
<dbReference type="Pfam" id="PF00005">
    <property type="entry name" value="ABC_tran"/>
    <property type="match status" value="1"/>
</dbReference>
<dbReference type="InterPro" id="IPR003439">
    <property type="entry name" value="ABC_transporter-like_ATP-bd"/>
</dbReference>
<dbReference type="STRING" id="1121301.SAMN02745912_02792"/>
<sequence>MIKIENLCKSYKRRKLNANIKNCFGIFSKNEDIPAVKNITLSIERGERVALCGANGAGKSTLIKMMIGLIEPTRGNITINGNKPFKRNKLYLRQIGVVLGQKQQLIPDLTPKDTFELHKRIYKLSDKDYKNQLNTLVDLLNVRKVLDTQVRLLSLGERIKCELIVSLLHRPNIIFLDEPTIGLDYKSQIAIRNFINKYTGENEATLLLISHCWDDINSTCNRLLYMNNGEVVVDKKINDLFKDIKELRKLKISTASNVLDDVRVRNLCKNIRLEQEQIVCIVEEKYIGKLLSIVASSSIIREHVVESLNIFDVMELRGNI</sequence>
<gene>
    <name evidence="5" type="ORF">SAMN02745912_02792</name>
</gene>
<accession>A0A1M6R053</accession>
<organism evidence="5 6">
    <name type="scientific">Paramaledivibacter caminithermalis (strain DSM 15212 / CIP 107654 / DViRD3)</name>
    <name type="common">Clostridium caminithermale</name>
    <dbReference type="NCBI Taxonomy" id="1121301"/>
    <lineage>
        <taxon>Bacteria</taxon>
        <taxon>Bacillati</taxon>
        <taxon>Bacillota</taxon>
        <taxon>Clostridia</taxon>
        <taxon>Peptostreptococcales</taxon>
        <taxon>Caminicellaceae</taxon>
        <taxon>Paramaledivibacter</taxon>
    </lineage>
</organism>
<evidence type="ECO:0000256" key="1">
    <source>
        <dbReference type="ARBA" id="ARBA00022448"/>
    </source>
</evidence>
<dbReference type="EMBL" id="FRAG01000040">
    <property type="protein sequence ID" value="SHK25718.1"/>
    <property type="molecule type" value="Genomic_DNA"/>
</dbReference>
<dbReference type="PROSITE" id="PS50893">
    <property type="entry name" value="ABC_TRANSPORTER_2"/>
    <property type="match status" value="1"/>
</dbReference>
<dbReference type="Proteomes" id="UP000184465">
    <property type="component" value="Unassembled WGS sequence"/>
</dbReference>
<evidence type="ECO:0000256" key="2">
    <source>
        <dbReference type="ARBA" id="ARBA00022741"/>
    </source>
</evidence>
<feature type="domain" description="ABC transporter" evidence="4">
    <location>
        <begin position="2"/>
        <end position="253"/>
    </location>
</feature>
<reference evidence="5 6" key="1">
    <citation type="submission" date="2016-11" db="EMBL/GenBank/DDBJ databases">
        <authorList>
            <person name="Jaros S."/>
            <person name="Januszkiewicz K."/>
            <person name="Wedrychowicz H."/>
        </authorList>
    </citation>
    <scope>NUCLEOTIDE SEQUENCE [LARGE SCALE GENOMIC DNA]</scope>
    <source>
        <strain evidence="5 6">DSM 15212</strain>
    </source>
</reference>
<evidence type="ECO:0000313" key="5">
    <source>
        <dbReference type="EMBL" id="SHK25718.1"/>
    </source>
</evidence>
<keyword evidence="3 5" id="KW-0067">ATP-binding</keyword>
<evidence type="ECO:0000313" key="6">
    <source>
        <dbReference type="Proteomes" id="UP000184465"/>
    </source>
</evidence>
<dbReference type="RefSeq" id="WP_073151291.1">
    <property type="nucleotide sequence ID" value="NZ_FRAG01000040.1"/>
</dbReference>
<dbReference type="PANTHER" id="PTHR42711:SF4">
    <property type="entry name" value="ABC TRANSPORTER RELATED"/>
    <property type="match status" value="1"/>
</dbReference>
<dbReference type="InterPro" id="IPR003593">
    <property type="entry name" value="AAA+_ATPase"/>
</dbReference>
<dbReference type="OrthoDB" id="9804819at2"/>
<dbReference type="GO" id="GO:0005524">
    <property type="term" value="F:ATP binding"/>
    <property type="evidence" value="ECO:0007669"/>
    <property type="project" value="UniProtKB-KW"/>
</dbReference>
<dbReference type="PANTHER" id="PTHR42711">
    <property type="entry name" value="ABC TRANSPORTER ATP-BINDING PROTEIN"/>
    <property type="match status" value="1"/>
</dbReference>
<keyword evidence="2" id="KW-0547">Nucleotide-binding</keyword>
<dbReference type="InterPro" id="IPR050763">
    <property type="entry name" value="ABC_transporter_ATP-binding"/>
</dbReference>
<evidence type="ECO:0000259" key="4">
    <source>
        <dbReference type="PROSITE" id="PS50893"/>
    </source>
</evidence>
<dbReference type="InterPro" id="IPR027417">
    <property type="entry name" value="P-loop_NTPase"/>
</dbReference>
<proteinExistence type="predicted"/>
<name>A0A1M6R053_PARC5</name>
<dbReference type="GO" id="GO:0016887">
    <property type="term" value="F:ATP hydrolysis activity"/>
    <property type="evidence" value="ECO:0007669"/>
    <property type="project" value="InterPro"/>
</dbReference>